<evidence type="ECO:0000256" key="1">
    <source>
        <dbReference type="ARBA" id="ARBA00004141"/>
    </source>
</evidence>
<reference evidence="6 7" key="1">
    <citation type="submission" date="2017-12" db="EMBL/GenBank/DDBJ databases">
        <title>Genomics of Macrococcus caseolyticus.</title>
        <authorList>
            <person name="MacFadyen A.C."/>
            <person name="Paterson G.K."/>
        </authorList>
    </citation>
    <scope>NUCLEOTIDE SEQUENCE [LARGE SCALE GENOMIC DNA]</scope>
    <source>
        <strain evidence="6 7">5788_EF188</strain>
    </source>
</reference>
<keyword evidence="3 5" id="KW-1133">Transmembrane helix</keyword>
<accession>A0A855GN36</accession>
<keyword evidence="2 5" id="KW-0812">Transmembrane</keyword>
<evidence type="ECO:0000313" key="6">
    <source>
        <dbReference type="EMBL" id="PKE26530.1"/>
    </source>
</evidence>
<keyword evidence="4 5" id="KW-0472">Membrane</keyword>
<feature type="transmembrane region" description="Helical" evidence="5">
    <location>
        <begin position="23"/>
        <end position="45"/>
    </location>
</feature>
<dbReference type="AlphaFoldDB" id="A0A855GN36"/>
<evidence type="ECO:0000256" key="5">
    <source>
        <dbReference type="SAM" id="Phobius"/>
    </source>
</evidence>
<comment type="caution">
    <text evidence="6">The sequence shown here is derived from an EMBL/GenBank/DDBJ whole genome shotgun (WGS) entry which is preliminary data.</text>
</comment>
<gene>
    <name evidence="6" type="ORF">CW686_04430</name>
</gene>
<dbReference type="RefSeq" id="WP_101144139.1">
    <property type="nucleotide sequence ID" value="NZ_PIXC01000007.1"/>
</dbReference>
<evidence type="ECO:0000256" key="4">
    <source>
        <dbReference type="ARBA" id="ARBA00023136"/>
    </source>
</evidence>
<feature type="transmembrane region" description="Helical" evidence="5">
    <location>
        <begin position="79"/>
        <end position="100"/>
    </location>
</feature>
<feature type="transmembrane region" description="Helical" evidence="5">
    <location>
        <begin position="57"/>
        <end position="73"/>
    </location>
</feature>
<evidence type="ECO:0000256" key="2">
    <source>
        <dbReference type="ARBA" id="ARBA00022692"/>
    </source>
</evidence>
<dbReference type="Proteomes" id="UP000233482">
    <property type="component" value="Unassembled WGS sequence"/>
</dbReference>
<sequence>MNFQNNSKNPHAFPNVTSEEKNMAMLIWILNFLTSFIGPLIIWLMKKDESAYINQQGKNYLNFVICYTGYLLISYIFTIVIIGIIPFFAFSIAAFVYGILGIIKTNKGEDYVVPLTFPIIK</sequence>
<proteinExistence type="predicted"/>
<protein>
    <submittedName>
        <fullName evidence="6">DUF4870 domain-containing protein</fullName>
    </submittedName>
</protein>
<evidence type="ECO:0000256" key="3">
    <source>
        <dbReference type="ARBA" id="ARBA00022989"/>
    </source>
</evidence>
<dbReference type="Pfam" id="PF09685">
    <property type="entry name" value="MamF_MmsF"/>
    <property type="match status" value="1"/>
</dbReference>
<dbReference type="InterPro" id="IPR019109">
    <property type="entry name" value="MamF_MmsF"/>
</dbReference>
<dbReference type="EMBL" id="PIXC01000007">
    <property type="protein sequence ID" value="PKE26530.1"/>
    <property type="molecule type" value="Genomic_DNA"/>
</dbReference>
<comment type="subcellular location">
    <subcellularLocation>
        <location evidence="1">Membrane</location>
        <topology evidence="1">Multi-pass membrane protein</topology>
    </subcellularLocation>
</comment>
<name>A0A855GN36_9STAP</name>
<evidence type="ECO:0000313" key="7">
    <source>
        <dbReference type="Proteomes" id="UP000233482"/>
    </source>
</evidence>
<organism evidence="6 7">
    <name type="scientific">Macrococcoides caseolyticum</name>
    <dbReference type="NCBI Taxonomy" id="69966"/>
    <lineage>
        <taxon>Bacteria</taxon>
        <taxon>Bacillati</taxon>
        <taxon>Bacillota</taxon>
        <taxon>Bacilli</taxon>
        <taxon>Bacillales</taxon>
        <taxon>Staphylococcaceae</taxon>
        <taxon>Macrococcoides</taxon>
    </lineage>
</organism>